<evidence type="ECO:0000256" key="6">
    <source>
        <dbReference type="ARBA" id="ARBA00022553"/>
    </source>
</evidence>
<proteinExistence type="predicted"/>
<dbReference type="OrthoDB" id="9804645at2"/>
<dbReference type="EMBL" id="RRUE01000001">
    <property type="protein sequence ID" value="RRN45990.1"/>
    <property type="molecule type" value="Genomic_DNA"/>
</dbReference>
<evidence type="ECO:0000256" key="5">
    <source>
        <dbReference type="ARBA" id="ARBA00022519"/>
    </source>
</evidence>
<evidence type="ECO:0000256" key="8">
    <source>
        <dbReference type="ARBA" id="ARBA00022692"/>
    </source>
</evidence>
<dbReference type="EC" id="2.7.13.3" evidence="3"/>
<evidence type="ECO:0000256" key="7">
    <source>
        <dbReference type="ARBA" id="ARBA00022679"/>
    </source>
</evidence>
<comment type="subcellular location">
    <subcellularLocation>
        <location evidence="2">Cell inner membrane</location>
        <topology evidence="2">Multi-pass membrane protein</topology>
    </subcellularLocation>
</comment>
<dbReference type="PRINTS" id="PR00344">
    <property type="entry name" value="BCTRLSENSOR"/>
</dbReference>
<evidence type="ECO:0000256" key="4">
    <source>
        <dbReference type="ARBA" id="ARBA00022475"/>
    </source>
</evidence>
<keyword evidence="19" id="KW-1185">Reference proteome</keyword>
<feature type="domain" description="HAMP" evidence="17">
    <location>
        <begin position="174"/>
        <end position="226"/>
    </location>
</feature>
<keyword evidence="10" id="KW-0418">Kinase</keyword>
<dbReference type="CDD" id="cd00082">
    <property type="entry name" value="HisKA"/>
    <property type="match status" value="1"/>
</dbReference>
<accession>A0A426FTJ3</accession>
<evidence type="ECO:0000256" key="2">
    <source>
        <dbReference type="ARBA" id="ARBA00004429"/>
    </source>
</evidence>
<dbReference type="Pfam" id="PF02518">
    <property type="entry name" value="HATPase_c"/>
    <property type="match status" value="1"/>
</dbReference>
<dbReference type="AlphaFoldDB" id="A0A426FTJ3"/>
<feature type="region of interest" description="Disordered" evidence="15">
    <location>
        <begin position="465"/>
        <end position="488"/>
    </location>
</feature>
<dbReference type="Pfam" id="PF00512">
    <property type="entry name" value="HisKA"/>
    <property type="match status" value="1"/>
</dbReference>
<keyword evidence="12" id="KW-1133">Transmembrane helix</keyword>
<reference evidence="18 19" key="1">
    <citation type="submission" date="2018-11" db="EMBL/GenBank/DDBJ databases">
        <title>Genome sequencing of Lautropia sp. KCOM 2505 (= ChDC F240).</title>
        <authorList>
            <person name="Kook J.-K."/>
            <person name="Park S.-N."/>
            <person name="Lim Y.K."/>
        </authorList>
    </citation>
    <scope>NUCLEOTIDE SEQUENCE [LARGE SCALE GENOMIC DNA]</scope>
    <source>
        <strain evidence="18 19">KCOM 2505</strain>
    </source>
</reference>
<keyword evidence="6" id="KW-0597">Phosphoprotein</keyword>
<dbReference type="PANTHER" id="PTHR44936:SF5">
    <property type="entry name" value="SENSOR HISTIDINE KINASE ENVZ"/>
    <property type="match status" value="1"/>
</dbReference>
<evidence type="ECO:0000256" key="12">
    <source>
        <dbReference type="ARBA" id="ARBA00022989"/>
    </source>
</evidence>
<protein>
    <recommendedName>
        <fullName evidence="3">histidine kinase</fullName>
        <ecNumber evidence="3">2.7.13.3</ecNumber>
    </recommendedName>
</protein>
<dbReference type="InterPro" id="IPR032408">
    <property type="entry name" value="RisS_PPD"/>
</dbReference>
<keyword evidence="11" id="KW-0067">ATP-binding</keyword>
<dbReference type="Gene3D" id="3.30.565.10">
    <property type="entry name" value="Histidine kinase-like ATPase, C-terminal domain"/>
    <property type="match status" value="1"/>
</dbReference>
<dbReference type="RefSeq" id="WP_125095416.1">
    <property type="nucleotide sequence ID" value="NZ_RRUE01000001.1"/>
</dbReference>
<dbReference type="SUPFAM" id="SSF55874">
    <property type="entry name" value="ATPase domain of HSP90 chaperone/DNA topoisomerase II/histidine kinase"/>
    <property type="match status" value="1"/>
</dbReference>
<evidence type="ECO:0000256" key="9">
    <source>
        <dbReference type="ARBA" id="ARBA00022741"/>
    </source>
</evidence>
<dbReference type="Gene3D" id="1.10.287.130">
    <property type="match status" value="1"/>
</dbReference>
<keyword evidence="14" id="KW-0472">Membrane</keyword>
<dbReference type="InterPro" id="IPR036097">
    <property type="entry name" value="HisK_dim/P_sf"/>
</dbReference>
<dbReference type="InterPro" id="IPR005467">
    <property type="entry name" value="His_kinase_dom"/>
</dbReference>
<name>A0A426FTJ3_9BURK</name>
<dbReference type="PROSITE" id="PS50885">
    <property type="entry name" value="HAMP"/>
    <property type="match status" value="1"/>
</dbReference>
<dbReference type="InterPro" id="IPR036890">
    <property type="entry name" value="HATPase_C_sf"/>
</dbReference>
<evidence type="ECO:0000259" key="17">
    <source>
        <dbReference type="PROSITE" id="PS50885"/>
    </source>
</evidence>
<evidence type="ECO:0000313" key="19">
    <source>
        <dbReference type="Proteomes" id="UP000270261"/>
    </source>
</evidence>
<dbReference type="InterPro" id="IPR038421">
    <property type="entry name" value="RisS_PPD_sf"/>
</dbReference>
<dbReference type="GO" id="GO:0005524">
    <property type="term" value="F:ATP binding"/>
    <property type="evidence" value="ECO:0007669"/>
    <property type="project" value="UniProtKB-KW"/>
</dbReference>
<dbReference type="PANTHER" id="PTHR44936">
    <property type="entry name" value="SENSOR PROTEIN CREC"/>
    <property type="match status" value="1"/>
</dbReference>
<evidence type="ECO:0000256" key="10">
    <source>
        <dbReference type="ARBA" id="ARBA00022777"/>
    </source>
</evidence>
<dbReference type="InterPro" id="IPR003594">
    <property type="entry name" value="HATPase_dom"/>
</dbReference>
<organism evidence="18 19">
    <name type="scientific">Lautropia dentalis</name>
    <dbReference type="NCBI Taxonomy" id="2490857"/>
    <lineage>
        <taxon>Bacteria</taxon>
        <taxon>Pseudomonadati</taxon>
        <taxon>Pseudomonadota</taxon>
        <taxon>Betaproteobacteria</taxon>
        <taxon>Burkholderiales</taxon>
        <taxon>Burkholderiaceae</taxon>
        <taxon>Lautropia</taxon>
    </lineage>
</organism>
<evidence type="ECO:0000256" key="13">
    <source>
        <dbReference type="ARBA" id="ARBA00023012"/>
    </source>
</evidence>
<feature type="domain" description="Histidine kinase" evidence="16">
    <location>
        <begin position="234"/>
        <end position="442"/>
    </location>
</feature>
<keyword evidence="9" id="KW-0547">Nucleotide-binding</keyword>
<dbReference type="Gene3D" id="3.30.450.300">
    <property type="entry name" value="Sensor histidine kinase RisS, periplasmic domain"/>
    <property type="match status" value="1"/>
</dbReference>
<keyword evidence="7" id="KW-0808">Transferase</keyword>
<comment type="catalytic activity">
    <reaction evidence="1">
        <text>ATP + protein L-histidine = ADP + protein N-phospho-L-histidine.</text>
        <dbReference type="EC" id="2.7.13.3"/>
    </reaction>
</comment>
<dbReference type="GO" id="GO:0005886">
    <property type="term" value="C:plasma membrane"/>
    <property type="evidence" value="ECO:0007669"/>
    <property type="project" value="UniProtKB-SubCell"/>
</dbReference>
<keyword evidence="5" id="KW-0997">Cell inner membrane</keyword>
<dbReference type="Proteomes" id="UP000270261">
    <property type="component" value="Unassembled WGS sequence"/>
</dbReference>
<keyword evidence="8" id="KW-0812">Transmembrane</keyword>
<dbReference type="Pfam" id="PF16524">
    <property type="entry name" value="RisS_PPD"/>
    <property type="match status" value="1"/>
</dbReference>
<evidence type="ECO:0000256" key="14">
    <source>
        <dbReference type="ARBA" id="ARBA00023136"/>
    </source>
</evidence>
<comment type="caution">
    <text evidence="18">The sequence shown here is derived from an EMBL/GenBank/DDBJ whole genome shotgun (WGS) entry which is preliminary data.</text>
</comment>
<dbReference type="Pfam" id="PF00672">
    <property type="entry name" value="HAMP"/>
    <property type="match status" value="1"/>
</dbReference>
<dbReference type="SMART" id="SM00304">
    <property type="entry name" value="HAMP"/>
    <property type="match status" value="1"/>
</dbReference>
<dbReference type="SUPFAM" id="SSF158472">
    <property type="entry name" value="HAMP domain-like"/>
    <property type="match status" value="1"/>
</dbReference>
<dbReference type="InterPro" id="IPR003660">
    <property type="entry name" value="HAMP_dom"/>
</dbReference>
<dbReference type="SMART" id="SM00388">
    <property type="entry name" value="HisKA"/>
    <property type="match status" value="1"/>
</dbReference>
<evidence type="ECO:0000256" key="1">
    <source>
        <dbReference type="ARBA" id="ARBA00000085"/>
    </source>
</evidence>
<dbReference type="InterPro" id="IPR050980">
    <property type="entry name" value="2C_sensor_his_kinase"/>
</dbReference>
<dbReference type="PROSITE" id="PS50109">
    <property type="entry name" value="HIS_KIN"/>
    <property type="match status" value="1"/>
</dbReference>
<dbReference type="SMART" id="SM00387">
    <property type="entry name" value="HATPase_c"/>
    <property type="match status" value="1"/>
</dbReference>
<evidence type="ECO:0000256" key="15">
    <source>
        <dbReference type="SAM" id="MobiDB-lite"/>
    </source>
</evidence>
<dbReference type="GO" id="GO:0000155">
    <property type="term" value="F:phosphorelay sensor kinase activity"/>
    <property type="evidence" value="ECO:0007669"/>
    <property type="project" value="InterPro"/>
</dbReference>
<sequence>MRLSLFWRTFALISLLLAISLGAWYQLYRAFEQPPQASRFAWEMASAINLARTALSHVEPGPQREALLKDFASNRGLRVYPLKDNDRIERWPDRKMGAEVEGQLARRLGHPAMLASRVNGVFALWVSFDIGSERYWLIAEPERLEAPTGSSWTEMAASAIGILLATIGGLLISRLVNRPLANLARSIDRLSRGEPPPRLPETGPPEIAMLNRRFNELAGELQAMDADRAIVLAGVSHDVRTPLTRLRLEVEMSALPEAAQASMIEEIERIDSIVHQFVEFASPLERTVEVVDINDVFSQFLRLYSRERAAGLLSVFKRVEHGLSWQGNPVLLERILSNVFENAIKYAATPGERNVRIDIIGRRHEKGVELIFRDHGPGVPEASLNRLARPFARLDTERSAIGGSGLGLAIVARLARRTRGGMIIENASGGGLKIRVVLRDLDSAKVAARETFVDTLDPVSAPAELMQAQQSTRNGRRSRPSRSSSLSG</sequence>
<evidence type="ECO:0000256" key="11">
    <source>
        <dbReference type="ARBA" id="ARBA00022840"/>
    </source>
</evidence>
<evidence type="ECO:0000256" key="3">
    <source>
        <dbReference type="ARBA" id="ARBA00012438"/>
    </source>
</evidence>
<dbReference type="CDD" id="cd06225">
    <property type="entry name" value="HAMP"/>
    <property type="match status" value="1"/>
</dbReference>
<keyword evidence="13" id="KW-0902">Two-component regulatory system</keyword>
<dbReference type="SUPFAM" id="SSF47384">
    <property type="entry name" value="Homodimeric domain of signal transducing histidine kinase"/>
    <property type="match status" value="1"/>
</dbReference>
<evidence type="ECO:0000259" key="16">
    <source>
        <dbReference type="PROSITE" id="PS50109"/>
    </source>
</evidence>
<dbReference type="InterPro" id="IPR003661">
    <property type="entry name" value="HisK_dim/P_dom"/>
</dbReference>
<gene>
    <name evidence="18" type="ORF">EHV23_07895</name>
</gene>
<dbReference type="InterPro" id="IPR004358">
    <property type="entry name" value="Sig_transdc_His_kin-like_C"/>
</dbReference>
<keyword evidence="4" id="KW-1003">Cell membrane</keyword>
<evidence type="ECO:0000313" key="18">
    <source>
        <dbReference type="EMBL" id="RRN45990.1"/>
    </source>
</evidence>